<gene>
    <name evidence="7" type="primary">cns1</name>
    <name evidence="6" type="ORF">SJAG_01914</name>
</gene>
<evidence type="ECO:0000259" key="5">
    <source>
        <dbReference type="Pfam" id="PF18972"/>
    </source>
</evidence>
<evidence type="ECO:0000313" key="8">
    <source>
        <dbReference type="Proteomes" id="UP000001744"/>
    </source>
</evidence>
<name>B6JZ88_SCHJY</name>
<organism evidence="6 8">
    <name type="scientific">Schizosaccharomyces japonicus (strain yFS275 / FY16936)</name>
    <name type="common">Fission yeast</name>
    <dbReference type="NCBI Taxonomy" id="402676"/>
    <lineage>
        <taxon>Eukaryota</taxon>
        <taxon>Fungi</taxon>
        <taxon>Dikarya</taxon>
        <taxon>Ascomycota</taxon>
        <taxon>Taphrinomycotina</taxon>
        <taxon>Schizosaccharomycetes</taxon>
        <taxon>Schizosaccharomycetales</taxon>
        <taxon>Schizosaccharomycetaceae</taxon>
        <taxon>Schizosaccharomyces</taxon>
    </lineage>
</organism>
<keyword evidence="1" id="KW-0677">Repeat</keyword>
<dbReference type="VEuPathDB" id="FungiDB:SJAG_01914"/>
<sequence>MSEPSEATPVAQATDVPTRDKTSEQMFDELNKIPFFMQSLDEAGDEAEENLELEALKAMAYEGEPHEIAQNFREHGNECFKQKQYKEAIEYYTKAIAQKCGHTDIEIACYSNRAGCNLIFGNYRKVLDDCAQVLKRDPKHVKAYYRSAKALIVLKRLDEAEKCLDVCKSGNADDPAIVLLEKELITKKKQQEKLLAEKARREQSEALRRDALTNALKQRSIRVVASEESPDMGDAKLHLEVPEDASSELFFPTILLYPLESQSDFVPALSEHSTAQDLLNTVFETPAEWDTSAEYRPNVVDAFIQTSTGGLVKVGKRVPILKVLQHPKVVVMDGIIQLIVVPKNKTAEWLATRKTQA</sequence>
<dbReference type="InterPro" id="IPR044059">
    <property type="entry name" value="Csn1/TTC4_wheel"/>
</dbReference>
<evidence type="ECO:0000313" key="6">
    <source>
        <dbReference type="EMBL" id="EEB06856.1"/>
    </source>
</evidence>
<dbReference type="SUPFAM" id="SSF48452">
    <property type="entry name" value="TPR-like"/>
    <property type="match status" value="1"/>
</dbReference>
<dbReference type="STRING" id="402676.B6JZ88"/>
<dbReference type="GO" id="GO:0051879">
    <property type="term" value="F:Hsp90 protein binding"/>
    <property type="evidence" value="ECO:0000318"/>
    <property type="project" value="GO_Central"/>
</dbReference>
<evidence type="ECO:0000256" key="2">
    <source>
        <dbReference type="ARBA" id="ARBA00022803"/>
    </source>
</evidence>
<evidence type="ECO:0000256" key="4">
    <source>
        <dbReference type="SAM" id="MobiDB-lite"/>
    </source>
</evidence>
<comment type="similarity">
    <text evidence="3">Belongs to the TTC4 family.</text>
</comment>
<dbReference type="InterPro" id="IPR011990">
    <property type="entry name" value="TPR-like_helical_dom_sf"/>
</dbReference>
<reference evidence="6 8" key="1">
    <citation type="journal article" date="2011" name="Science">
        <title>Comparative functional genomics of the fission yeasts.</title>
        <authorList>
            <person name="Rhind N."/>
            <person name="Chen Z."/>
            <person name="Yassour M."/>
            <person name="Thompson D.A."/>
            <person name="Haas B.J."/>
            <person name="Habib N."/>
            <person name="Wapinski I."/>
            <person name="Roy S."/>
            <person name="Lin M.F."/>
            <person name="Heiman D.I."/>
            <person name="Young S.K."/>
            <person name="Furuya K."/>
            <person name="Guo Y."/>
            <person name="Pidoux A."/>
            <person name="Chen H.M."/>
            <person name="Robbertse B."/>
            <person name="Goldberg J.M."/>
            <person name="Aoki K."/>
            <person name="Bayne E.H."/>
            <person name="Berlin A.M."/>
            <person name="Desjardins C.A."/>
            <person name="Dobbs E."/>
            <person name="Dukaj L."/>
            <person name="Fan L."/>
            <person name="FitzGerald M.G."/>
            <person name="French C."/>
            <person name="Gujja S."/>
            <person name="Hansen K."/>
            <person name="Keifenheim D."/>
            <person name="Levin J.Z."/>
            <person name="Mosher R.A."/>
            <person name="Mueller C.A."/>
            <person name="Pfiffner J."/>
            <person name="Priest M."/>
            <person name="Russ C."/>
            <person name="Smialowska A."/>
            <person name="Swoboda P."/>
            <person name="Sykes S.M."/>
            <person name="Vaughn M."/>
            <person name="Vengrova S."/>
            <person name="Yoder R."/>
            <person name="Zeng Q."/>
            <person name="Allshire R."/>
            <person name="Baulcombe D."/>
            <person name="Birren B.W."/>
            <person name="Brown W."/>
            <person name="Ekwall K."/>
            <person name="Kellis M."/>
            <person name="Leatherwood J."/>
            <person name="Levin H."/>
            <person name="Margalit H."/>
            <person name="Martienssen R."/>
            <person name="Nieduszynski C.A."/>
            <person name="Spatafora J.W."/>
            <person name="Friedman N."/>
            <person name="Dalgaard J.Z."/>
            <person name="Baumann P."/>
            <person name="Niki H."/>
            <person name="Regev A."/>
            <person name="Nusbaum C."/>
        </authorList>
    </citation>
    <scope>NUCLEOTIDE SEQUENCE [LARGE SCALE GENOMIC DNA]</scope>
    <source>
        <strain evidence="8">yFS275 / FY16936</strain>
    </source>
</reference>
<protein>
    <submittedName>
        <fullName evidence="6">HSP chaperone complex subunit</fullName>
    </submittedName>
</protein>
<dbReference type="Pfam" id="PF18972">
    <property type="entry name" value="Wheel"/>
    <property type="match status" value="1"/>
</dbReference>
<accession>B6JZ88</accession>
<keyword evidence="8" id="KW-1185">Reference proteome</keyword>
<dbReference type="Pfam" id="PF14559">
    <property type="entry name" value="TPR_19"/>
    <property type="match status" value="1"/>
</dbReference>
<dbReference type="PANTHER" id="PTHR46035">
    <property type="entry name" value="TETRATRICOPEPTIDE REPEAT PROTEIN 4"/>
    <property type="match status" value="1"/>
</dbReference>
<dbReference type="OMA" id="WRAAQCA"/>
<dbReference type="GO" id="GO:0006457">
    <property type="term" value="P:protein folding"/>
    <property type="evidence" value="ECO:0000318"/>
    <property type="project" value="GO_Central"/>
</dbReference>
<dbReference type="Gene3D" id="1.25.40.10">
    <property type="entry name" value="Tetratricopeptide repeat domain"/>
    <property type="match status" value="1"/>
</dbReference>
<dbReference type="GO" id="GO:0030544">
    <property type="term" value="F:Hsp70 protein binding"/>
    <property type="evidence" value="ECO:0000318"/>
    <property type="project" value="GO_Central"/>
</dbReference>
<keyword evidence="2" id="KW-0802">TPR repeat</keyword>
<dbReference type="GO" id="GO:0005634">
    <property type="term" value="C:nucleus"/>
    <property type="evidence" value="ECO:0000318"/>
    <property type="project" value="GO_Central"/>
</dbReference>
<dbReference type="GeneID" id="7048093"/>
<evidence type="ECO:0000313" key="7">
    <source>
        <dbReference type="JaponicusDB" id="SJAG_01914"/>
    </source>
</evidence>
<dbReference type="JaponicusDB" id="SJAG_01914">
    <property type="gene designation" value="cns1"/>
</dbReference>
<dbReference type="SMART" id="SM00028">
    <property type="entry name" value="TPR"/>
    <property type="match status" value="3"/>
</dbReference>
<dbReference type="PANTHER" id="PTHR46035:SF1">
    <property type="entry name" value="TETRATRICOPEPTIDE REPEAT PROTEIN 4"/>
    <property type="match status" value="1"/>
</dbReference>
<dbReference type="InterPro" id="IPR019734">
    <property type="entry name" value="TPR_rpt"/>
</dbReference>
<dbReference type="GO" id="GO:0005737">
    <property type="term" value="C:cytoplasm"/>
    <property type="evidence" value="ECO:0007669"/>
    <property type="project" value="EnsemblFungi"/>
</dbReference>
<proteinExistence type="inferred from homology"/>
<feature type="region of interest" description="Disordered" evidence="4">
    <location>
        <begin position="1"/>
        <end position="21"/>
    </location>
</feature>
<dbReference type="HOGENOM" id="CLU_040446_1_0_1"/>
<dbReference type="GO" id="GO:0043022">
    <property type="term" value="F:ribosome binding"/>
    <property type="evidence" value="ECO:0007669"/>
    <property type="project" value="EnsemblFungi"/>
</dbReference>
<dbReference type="CDD" id="cd21381">
    <property type="entry name" value="CTWD_TTC4"/>
    <property type="match status" value="1"/>
</dbReference>
<feature type="domain" description="Cns1/TTC4 wheel" evidence="5">
    <location>
        <begin position="242"/>
        <end position="351"/>
    </location>
</feature>
<dbReference type="eggNOG" id="KOG0551">
    <property type="taxonomic scope" value="Eukaryota"/>
</dbReference>
<dbReference type="AlphaFoldDB" id="B6JZ88"/>
<evidence type="ECO:0000256" key="1">
    <source>
        <dbReference type="ARBA" id="ARBA00022737"/>
    </source>
</evidence>
<evidence type="ECO:0000256" key="3">
    <source>
        <dbReference type="ARBA" id="ARBA00023602"/>
    </source>
</evidence>
<dbReference type="OrthoDB" id="420195at2759"/>
<dbReference type="RefSeq" id="XP_002173149.1">
    <property type="nucleotide sequence ID" value="XM_002173113.1"/>
</dbReference>
<dbReference type="EMBL" id="KE651168">
    <property type="protein sequence ID" value="EEB06856.1"/>
    <property type="molecule type" value="Genomic_DNA"/>
</dbReference>
<dbReference type="GO" id="GO:0042026">
    <property type="term" value="P:protein refolding"/>
    <property type="evidence" value="ECO:0007669"/>
    <property type="project" value="EnsemblFungi"/>
</dbReference>
<dbReference type="Proteomes" id="UP000001744">
    <property type="component" value="Unassembled WGS sequence"/>
</dbReference>